<feature type="non-terminal residue" evidence="1">
    <location>
        <position position="315"/>
    </location>
</feature>
<proteinExistence type="predicted"/>
<sequence length="315" mass="35915">MPQWRRCEITCEPYKTQSPITLRWRDGLEVIRHLFSNPIFASCMDVQPYRDYFDGSCVREWGFKEFMSANVAWEIQDRLPEGHTFLGVIGTCHRVELGTVKSDCEKHALLLSIANIHADMRRKEASHAYALAAYIPVPNFSNVSASEQSILARRVYHRCLDIILAELKRAERHPRWMLDPNGQFRLVHTPLVAWVADCPDQSMVAGISPTASALVVASSASKPAVPLIPIPPHMRQRTLEFIYAACSRTDPWDLHAFSKTAPILGFNGVIPPFWRYWGAAEPSAFLMQDVADHWRRFFYRHCLKWIADIIGGPSL</sequence>
<reference evidence="1" key="1">
    <citation type="submission" date="2021-03" db="EMBL/GenBank/DDBJ databases">
        <authorList>
            <consortium name="DOE Joint Genome Institute"/>
            <person name="Ahrendt S."/>
            <person name="Looney B.P."/>
            <person name="Miyauchi S."/>
            <person name="Morin E."/>
            <person name="Drula E."/>
            <person name="Courty P.E."/>
            <person name="Chicoki N."/>
            <person name="Fauchery L."/>
            <person name="Kohler A."/>
            <person name="Kuo A."/>
            <person name="Labutti K."/>
            <person name="Pangilinan J."/>
            <person name="Lipzen A."/>
            <person name="Riley R."/>
            <person name="Andreopoulos W."/>
            <person name="He G."/>
            <person name="Johnson J."/>
            <person name="Barry K.W."/>
            <person name="Grigoriev I.V."/>
            <person name="Nagy L."/>
            <person name="Hibbett D."/>
            <person name="Henrissat B."/>
            <person name="Matheny P.B."/>
            <person name="Labbe J."/>
            <person name="Martin F."/>
        </authorList>
    </citation>
    <scope>NUCLEOTIDE SEQUENCE</scope>
    <source>
        <strain evidence="1">HHB10654</strain>
    </source>
</reference>
<name>A0ACB8SEV4_9AGAM</name>
<evidence type="ECO:0000313" key="2">
    <source>
        <dbReference type="Proteomes" id="UP000814140"/>
    </source>
</evidence>
<dbReference type="Proteomes" id="UP000814140">
    <property type="component" value="Unassembled WGS sequence"/>
</dbReference>
<keyword evidence="2" id="KW-1185">Reference proteome</keyword>
<evidence type="ECO:0000313" key="1">
    <source>
        <dbReference type="EMBL" id="KAI0054884.1"/>
    </source>
</evidence>
<gene>
    <name evidence="1" type="ORF">BV25DRAFT_1816397</name>
</gene>
<comment type="caution">
    <text evidence="1">The sequence shown here is derived from an EMBL/GenBank/DDBJ whole genome shotgun (WGS) entry which is preliminary data.</text>
</comment>
<dbReference type="EMBL" id="MU277333">
    <property type="protein sequence ID" value="KAI0054884.1"/>
    <property type="molecule type" value="Genomic_DNA"/>
</dbReference>
<organism evidence="1 2">
    <name type="scientific">Artomyces pyxidatus</name>
    <dbReference type="NCBI Taxonomy" id="48021"/>
    <lineage>
        <taxon>Eukaryota</taxon>
        <taxon>Fungi</taxon>
        <taxon>Dikarya</taxon>
        <taxon>Basidiomycota</taxon>
        <taxon>Agaricomycotina</taxon>
        <taxon>Agaricomycetes</taxon>
        <taxon>Russulales</taxon>
        <taxon>Auriscalpiaceae</taxon>
        <taxon>Artomyces</taxon>
    </lineage>
</organism>
<reference evidence="1" key="2">
    <citation type="journal article" date="2022" name="New Phytol.">
        <title>Evolutionary transition to the ectomycorrhizal habit in the genomes of a hyperdiverse lineage of mushroom-forming fungi.</title>
        <authorList>
            <person name="Looney B."/>
            <person name="Miyauchi S."/>
            <person name="Morin E."/>
            <person name="Drula E."/>
            <person name="Courty P.E."/>
            <person name="Kohler A."/>
            <person name="Kuo A."/>
            <person name="LaButti K."/>
            <person name="Pangilinan J."/>
            <person name="Lipzen A."/>
            <person name="Riley R."/>
            <person name="Andreopoulos W."/>
            <person name="He G."/>
            <person name="Johnson J."/>
            <person name="Nolan M."/>
            <person name="Tritt A."/>
            <person name="Barry K.W."/>
            <person name="Grigoriev I.V."/>
            <person name="Nagy L.G."/>
            <person name="Hibbett D."/>
            <person name="Henrissat B."/>
            <person name="Matheny P.B."/>
            <person name="Labbe J."/>
            <person name="Martin F.M."/>
        </authorList>
    </citation>
    <scope>NUCLEOTIDE SEQUENCE</scope>
    <source>
        <strain evidence="1">HHB10654</strain>
    </source>
</reference>
<accession>A0ACB8SEV4</accession>
<protein>
    <submittedName>
        <fullName evidence="1">Uncharacterized protein</fullName>
    </submittedName>
</protein>